<dbReference type="EMBL" id="CP064792">
    <property type="protein sequence ID" value="QSG16294.1"/>
    <property type="molecule type" value="Genomic_DNA"/>
</dbReference>
<proteinExistence type="inferred from homology"/>
<dbReference type="PANTHER" id="PTHR11596">
    <property type="entry name" value="ALKALINE PHOSPHATASE"/>
    <property type="match status" value="1"/>
</dbReference>
<keyword evidence="6" id="KW-0378">Hydrolase</keyword>
<dbReference type="AlphaFoldDB" id="A0A897NV29"/>
<keyword evidence="5" id="KW-0479">Metal-binding</keyword>
<comment type="similarity">
    <text evidence="3">Belongs to the alkaline phosphatase family.</text>
</comment>
<evidence type="ECO:0000313" key="9">
    <source>
        <dbReference type="EMBL" id="QSG16294.1"/>
    </source>
</evidence>
<evidence type="ECO:0000256" key="1">
    <source>
        <dbReference type="ARBA" id="ARBA00001946"/>
    </source>
</evidence>
<evidence type="ECO:0000256" key="3">
    <source>
        <dbReference type="ARBA" id="ARBA00005984"/>
    </source>
</evidence>
<reference evidence="9 10" key="1">
    <citation type="submission" date="2020-11" db="EMBL/GenBank/DDBJ databases">
        <title>Carbohydrate-dependent, anaerobic sulfur respiration: A novel catabolism in halophilic archaea.</title>
        <authorList>
            <person name="Sorokin D.Y."/>
            <person name="Messina E."/>
            <person name="Smedile F."/>
            <person name="La Cono V."/>
            <person name="Hallsworth J.E."/>
            <person name="Yakimov M.M."/>
        </authorList>
    </citation>
    <scope>NUCLEOTIDE SEQUENCE [LARGE SCALE GENOMIC DNA]</scope>
    <source>
        <strain evidence="9 10">HSR-Est</strain>
        <plasmid evidence="9 10">pHSR-Est01</plasmid>
    </source>
</reference>
<geneLocation type="plasmid" evidence="9 10">
    <name>pHSR-Est01</name>
</geneLocation>
<dbReference type="GeneID" id="68859416"/>
<sequence>MTDKPNPIAKAHRKYSSDRRTFLAGLGAAAGGAVLSGPTVSAKKGTPARNVVLVIPDGQSQSQVTAARYLKAYQDDPEAFPVNATPDETQLNVDRFDTMGTMTTMPDDVGETEWGGEYEGDFTGDELDNGFQNITDSAAAGTAMSTGTKTYNGAVGGVLDYDKGFVPVKTVLEKAREAGYATGLVTTTRLTHATPATFATHWPDRDHETEIARQYIEGPLWAEPDEEKVWVDVLLGGGGREFSDDLIDKAEDKYEYVTTQSDLEDVTEGPVLGLFSESHIPYTLDRGEETPSLSYMVEKAIELLRKKGPGKSQGFFLMVEAGRVDHKAHANDPSLPHEELEADEATGVALDYANSKGTQPTLVINAGDHETGGLQMGRDAYNVNMEFINEMEISLETLWPMVEDADNVEEVVTNNTPIESLTSEEISRIEDTKWYPNTQGFPSVVSEHANIGWGSCSHSGRELPIWASGPNAEYLAGANDNTDIYKAMAQALKL</sequence>
<dbReference type="PROSITE" id="PS00123">
    <property type="entry name" value="ALKALINE_PHOSPHATASE"/>
    <property type="match status" value="1"/>
</dbReference>
<dbReference type="InterPro" id="IPR017850">
    <property type="entry name" value="Alkaline_phosphatase_core_sf"/>
</dbReference>
<evidence type="ECO:0000256" key="6">
    <source>
        <dbReference type="ARBA" id="ARBA00022801"/>
    </source>
</evidence>
<dbReference type="RefSeq" id="WP_229123102.1">
    <property type="nucleotide sequence ID" value="NZ_CP064792.1"/>
</dbReference>
<dbReference type="PRINTS" id="PR00113">
    <property type="entry name" value="ALKPHPHTASE"/>
</dbReference>
<dbReference type="Pfam" id="PF00245">
    <property type="entry name" value="Alk_phosphatase"/>
    <property type="match status" value="1"/>
</dbReference>
<evidence type="ECO:0000256" key="8">
    <source>
        <dbReference type="ARBA" id="ARBA00022842"/>
    </source>
</evidence>
<dbReference type="SMART" id="SM00098">
    <property type="entry name" value="alkPPc"/>
    <property type="match status" value="1"/>
</dbReference>
<comment type="cofactor">
    <cofactor evidence="1">
        <name>Mg(2+)</name>
        <dbReference type="ChEBI" id="CHEBI:18420"/>
    </cofactor>
</comment>
<evidence type="ECO:0000313" key="10">
    <source>
        <dbReference type="Proteomes" id="UP000663292"/>
    </source>
</evidence>
<name>A0A897NV29_9EURY</name>
<evidence type="ECO:0000256" key="4">
    <source>
        <dbReference type="ARBA" id="ARBA00022553"/>
    </source>
</evidence>
<dbReference type="CDD" id="cd16012">
    <property type="entry name" value="ALP"/>
    <property type="match status" value="1"/>
</dbReference>
<dbReference type="Gene3D" id="3.40.720.10">
    <property type="entry name" value="Alkaline Phosphatase, subunit A"/>
    <property type="match status" value="1"/>
</dbReference>
<dbReference type="GO" id="GO:0046872">
    <property type="term" value="F:metal ion binding"/>
    <property type="evidence" value="ECO:0007669"/>
    <property type="project" value="UniProtKB-KW"/>
</dbReference>
<evidence type="ECO:0000256" key="5">
    <source>
        <dbReference type="ARBA" id="ARBA00022723"/>
    </source>
</evidence>
<keyword evidence="7" id="KW-0862">Zinc</keyword>
<keyword evidence="10" id="KW-1185">Reference proteome</keyword>
<evidence type="ECO:0000256" key="7">
    <source>
        <dbReference type="ARBA" id="ARBA00022833"/>
    </source>
</evidence>
<dbReference type="Gene3D" id="1.10.60.40">
    <property type="match status" value="1"/>
</dbReference>
<comment type="cofactor">
    <cofactor evidence="2">
        <name>Zn(2+)</name>
        <dbReference type="ChEBI" id="CHEBI:29105"/>
    </cofactor>
</comment>
<keyword evidence="4" id="KW-0597">Phosphoprotein</keyword>
<gene>
    <name evidence="9" type="primary">phoA</name>
    <name evidence="9" type="ORF">HSEST_3030</name>
</gene>
<dbReference type="InterPro" id="IPR001952">
    <property type="entry name" value="Alkaline_phosphatase"/>
</dbReference>
<organism evidence="9 10">
    <name type="scientific">Halapricum desulfuricans</name>
    <dbReference type="NCBI Taxonomy" id="2841257"/>
    <lineage>
        <taxon>Archaea</taxon>
        <taxon>Methanobacteriati</taxon>
        <taxon>Methanobacteriota</taxon>
        <taxon>Stenosarchaea group</taxon>
        <taxon>Halobacteria</taxon>
        <taxon>Halobacteriales</taxon>
        <taxon>Haloarculaceae</taxon>
        <taxon>Halapricum</taxon>
    </lineage>
</organism>
<dbReference type="PANTHER" id="PTHR11596:SF5">
    <property type="entry name" value="ALKALINE PHOSPHATASE"/>
    <property type="match status" value="1"/>
</dbReference>
<dbReference type="InterPro" id="IPR006311">
    <property type="entry name" value="TAT_signal"/>
</dbReference>
<dbReference type="InterPro" id="IPR018299">
    <property type="entry name" value="Alkaline_phosphatase_AS"/>
</dbReference>
<accession>A0A897NV29</accession>
<dbReference type="PROSITE" id="PS51318">
    <property type="entry name" value="TAT"/>
    <property type="match status" value="1"/>
</dbReference>
<dbReference type="Proteomes" id="UP000663292">
    <property type="component" value="Plasmid pHSR-Est01"/>
</dbReference>
<evidence type="ECO:0000256" key="2">
    <source>
        <dbReference type="ARBA" id="ARBA00001947"/>
    </source>
</evidence>
<keyword evidence="9" id="KW-0614">Plasmid</keyword>
<keyword evidence="8" id="KW-0460">Magnesium</keyword>
<dbReference type="GO" id="GO:0004035">
    <property type="term" value="F:alkaline phosphatase activity"/>
    <property type="evidence" value="ECO:0007669"/>
    <property type="project" value="TreeGrafter"/>
</dbReference>
<protein>
    <submittedName>
        <fullName evidence="9">Alkaline phosphatase</fullName>
    </submittedName>
</protein>
<dbReference type="SUPFAM" id="SSF53649">
    <property type="entry name" value="Alkaline phosphatase-like"/>
    <property type="match status" value="1"/>
</dbReference>